<dbReference type="AlphaFoldDB" id="A0AAD7LLN9"/>
<name>A0AAD7LLN9_QUISA</name>
<dbReference type="KEGG" id="qsa:O6P43_020153"/>
<accession>A0AAD7LLN9</accession>
<keyword evidence="1" id="KW-0695">RNA-directed DNA polymerase</keyword>
<keyword evidence="2" id="KW-1185">Reference proteome</keyword>
<reference evidence="1" key="1">
    <citation type="journal article" date="2023" name="Science">
        <title>Elucidation of the pathway for biosynthesis of saponin adjuvants from the soapbark tree.</title>
        <authorList>
            <person name="Reed J."/>
            <person name="Orme A."/>
            <person name="El-Demerdash A."/>
            <person name="Owen C."/>
            <person name="Martin L.B.B."/>
            <person name="Misra R.C."/>
            <person name="Kikuchi S."/>
            <person name="Rejzek M."/>
            <person name="Martin A.C."/>
            <person name="Harkess A."/>
            <person name="Leebens-Mack J."/>
            <person name="Louveau T."/>
            <person name="Stephenson M.J."/>
            <person name="Osbourn A."/>
        </authorList>
    </citation>
    <scope>NUCLEOTIDE SEQUENCE</scope>
    <source>
        <strain evidence="1">S10</strain>
    </source>
</reference>
<keyword evidence="1" id="KW-0548">Nucleotidyltransferase</keyword>
<evidence type="ECO:0000313" key="2">
    <source>
        <dbReference type="Proteomes" id="UP001163823"/>
    </source>
</evidence>
<gene>
    <name evidence="1" type="ORF">O6P43_020153</name>
</gene>
<evidence type="ECO:0000313" key="1">
    <source>
        <dbReference type="EMBL" id="KAJ7959596.1"/>
    </source>
</evidence>
<proteinExistence type="predicted"/>
<comment type="caution">
    <text evidence="1">The sequence shown here is derived from an EMBL/GenBank/DDBJ whole genome shotgun (WGS) entry which is preliminary data.</text>
</comment>
<sequence>MGLTEEVENKTLVAKIVMSKPMNVNAVKSILLRAWHPNGGAAIQRLEHSVFKSEEERNIIEDEGPLSVFGNQVIMKRWPSKATLDEIDFSTTSFWLHARGLPPGLRIEANGWLLGAQVGKFLEVTNGGER</sequence>
<dbReference type="EMBL" id="JARAOO010000008">
    <property type="protein sequence ID" value="KAJ7959596.1"/>
    <property type="molecule type" value="Genomic_DNA"/>
</dbReference>
<dbReference type="Proteomes" id="UP001163823">
    <property type="component" value="Chromosome 8"/>
</dbReference>
<keyword evidence="1" id="KW-0808">Transferase</keyword>
<dbReference type="GO" id="GO:0003964">
    <property type="term" value="F:RNA-directed DNA polymerase activity"/>
    <property type="evidence" value="ECO:0007669"/>
    <property type="project" value="UniProtKB-KW"/>
</dbReference>
<organism evidence="1 2">
    <name type="scientific">Quillaja saponaria</name>
    <name type="common">Soap bark tree</name>
    <dbReference type="NCBI Taxonomy" id="32244"/>
    <lineage>
        <taxon>Eukaryota</taxon>
        <taxon>Viridiplantae</taxon>
        <taxon>Streptophyta</taxon>
        <taxon>Embryophyta</taxon>
        <taxon>Tracheophyta</taxon>
        <taxon>Spermatophyta</taxon>
        <taxon>Magnoliopsida</taxon>
        <taxon>eudicotyledons</taxon>
        <taxon>Gunneridae</taxon>
        <taxon>Pentapetalae</taxon>
        <taxon>rosids</taxon>
        <taxon>fabids</taxon>
        <taxon>Fabales</taxon>
        <taxon>Quillajaceae</taxon>
        <taxon>Quillaja</taxon>
    </lineage>
</organism>
<protein>
    <submittedName>
        <fullName evidence="1">Reverse transcriptase</fullName>
    </submittedName>
</protein>